<dbReference type="Proteomes" id="UP000653644">
    <property type="component" value="Unassembled WGS sequence"/>
</dbReference>
<reference evidence="2" key="1">
    <citation type="journal article" date="2019" name="Int. J. Syst. Evol. Microbiol.">
        <title>The Global Catalogue of Microorganisms (GCM) 10K type strain sequencing project: providing services to taxonomists for standard genome sequencing and annotation.</title>
        <authorList>
            <consortium name="The Broad Institute Genomics Platform"/>
            <consortium name="The Broad Institute Genome Sequencing Center for Infectious Disease"/>
            <person name="Wu L."/>
            <person name="Ma J."/>
        </authorList>
    </citation>
    <scope>NUCLEOTIDE SEQUENCE [LARGE SCALE GENOMIC DNA]</scope>
    <source>
        <strain evidence="2">JCM 4733</strain>
    </source>
</reference>
<sequence length="95" mass="10480">MVTRTVWLVGFAFRSERGRLVQHFYVVPGAADAEVAREAALRRAGTRRERALRGGLDIEEATAEMRLLVRDGLGVWRLGGREPSAEQSSVFPAAV</sequence>
<dbReference type="RefSeq" id="WP_189895078.1">
    <property type="nucleotide sequence ID" value="NZ_BMVN01000100.1"/>
</dbReference>
<dbReference type="EMBL" id="BMVN01000100">
    <property type="protein sequence ID" value="GHA74750.1"/>
    <property type="molecule type" value="Genomic_DNA"/>
</dbReference>
<evidence type="ECO:0000313" key="1">
    <source>
        <dbReference type="EMBL" id="GHA74750.1"/>
    </source>
</evidence>
<organism evidence="1 2">
    <name type="scientific">Streptomyces canarius</name>
    <dbReference type="NCBI Taxonomy" id="285453"/>
    <lineage>
        <taxon>Bacteria</taxon>
        <taxon>Bacillati</taxon>
        <taxon>Actinomycetota</taxon>
        <taxon>Actinomycetes</taxon>
        <taxon>Kitasatosporales</taxon>
        <taxon>Streptomycetaceae</taxon>
        <taxon>Streptomyces</taxon>
    </lineage>
</organism>
<proteinExistence type="predicted"/>
<protein>
    <submittedName>
        <fullName evidence="1">Uncharacterized protein</fullName>
    </submittedName>
</protein>
<name>A0ABQ3DGR3_9ACTN</name>
<accession>A0ABQ3DGR3</accession>
<gene>
    <name evidence="1" type="ORF">GCM10010345_91430</name>
</gene>
<keyword evidence="2" id="KW-1185">Reference proteome</keyword>
<evidence type="ECO:0000313" key="2">
    <source>
        <dbReference type="Proteomes" id="UP000653644"/>
    </source>
</evidence>
<comment type="caution">
    <text evidence="1">The sequence shown here is derived from an EMBL/GenBank/DDBJ whole genome shotgun (WGS) entry which is preliminary data.</text>
</comment>